<proteinExistence type="predicted"/>
<accession>A0AAP6BNH5</accession>
<sequence>MEDLLSEEDLAQLEKEYDDNESEFKSQTGLNKTDALFILIAVVLQMIRQFLQPSVNFDLFKNKKDRPSHNTTADEAKKSVYDKDKSKYYEE</sequence>
<dbReference type="RefSeq" id="WP_021001849.1">
    <property type="nucleotide sequence ID" value="NZ_CP012805.1"/>
</dbReference>
<comment type="caution">
    <text evidence="2">The sequence shown here is derived from an EMBL/GenBank/DDBJ whole genome shotgun (WGS) entry which is preliminary data.</text>
</comment>
<name>A0AAP6BNH5_STRAP</name>
<protein>
    <submittedName>
        <fullName evidence="2">Uncharacterized protein</fullName>
    </submittedName>
</protein>
<organism evidence="2">
    <name type="scientific">Streptococcus anginosus</name>
    <dbReference type="NCBI Taxonomy" id="1328"/>
    <lineage>
        <taxon>Bacteria</taxon>
        <taxon>Bacillati</taxon>
        <taxon>Bacillota</taxon>
        <taxon>Bacilli</taxon>
        <taxon>Lactobacillales</taxon>
        <taxon>Streptococcaceae</taxon>
        <taxon>Streptococcus</taxon>
        <taxon>Streptococcus anginosus group</taxon>
    </lineage>
</organism>
<gene>
    <name evidence="2" type="ORF">SFH28_01755</name>
</gene>
<evidence type="ECO:0000256" key="1">
    <source>
        <dbReference type="SAM" id="MobiDB-lite"/>
    </source>
</evidence>
<dbReference type="EMBL" id="JAWWVP010000001">
    <property type="protein sequence ID" value="MDX5039587.1"/>
    <property type="molecule type" value="Genomic_DNA"/>
</dbReference>
<feature type="region of interest" description="Disordered" evidence="1">
    <location>
        <begin position="62"/>
        <end position="91"/>
    </location>
</feature>
<reference evidence="2" key="1">
    <citation type="submission" date="2023-11" db="EMBL/GenBank/DDBJ databases">
        <title>Streptococcus anginosus urogential strains.</title>
        <authorList>
            <person name="Appleberry H."/>
            <person name="Garcia-Israel J."/>
            <person name="Wolfe A."/>
            <person name="Putonti C."/>
        </authorList>
    </citation>
    <scope>NUCLEOTIDE SEQUENCE</scope>
    <source>
        <strain evidence="2">UMB1758</strain>
    </source>
</reference>
<evidence type="ECO:0000313" key="2">
    <source>
        <dbReference type="EMBL" id="MDX5039587.1"/>
    </source>
</evidence>
<dbReference type="AlphaFoldDB" id="A0AAP6BNH5"/>